<dbReference type="InterPro" id="IPR036013">
    <property type="entry name" value="Band_7/SPFH_dom_sf"/>
</dbReference>
<sequence>MQDHQPNSRGAGKLIGFGIISVLFIVLILALNPFATVPAGHVGVTTLFGKVDGDALPEGFHVINPLKKVTTIDCREKELTLQDVGVPSQDQLTTDVDVTVKWRVDKTTAAHAYQETGDASDLERVHLVPKLRSLIREAGKSVNKAESFYQSEVQVSMQKEILDGLQKLTDKGLLVDEILIRKVDLPPTIIEGVLSKKRREQAAEQQIAELNRYQTEQKQKIAQAEAEKQAALQEAEKRRALADAKAYEILKEAEARAQAIKLEGEALSQNSELLRLRAIERWSGVMPKVMLGEGGVMPLIDLKDIDKN</sequence>
<organism evidence="5 6">
    <name type="scientific">Rubritalea halochordaticola</name>
    <dbReference type="NCBI Taxonomy" id="714537"/>
    <lineage>
        <taxon>Bacteria</taxon>
        <taxon>Pseudomonadati</taxon>
        <taxon>Verrucomicrobiota</taxon>
        <taxon>Verrucomicrobiia</taxon>
        <taxon>Verrucomicrobiales</taxon>
        <taxon>Rubritaleaceae</taxon>
        <taxon>Rubritalea</taxon>
    </lineage>
</organism>
<keyword evidence="6" id="KW-1185">Reference proteome</keyword>
<dbReference type="Gene3D" id="3.30.479.30">
    <property type="entry name" value="Band 7 domain"/>
    <property type="match status" value="1"/>
</dbReference>
<keyword evidence="3" id="KW-0472">Membrane</keyword>
<gene>
    <name evidence="5" type="ORF">Rhal01_03194</name>
</gene>
<dbReference type="PANTHER" id="PTHR42911:SF1">
    <property type="entry name" value="MODULATOR OF FTSH PROTEASE HFLC"/>
    <property type="match status" value="1"/>
</dbReference>
<keyword evidence="3" id="KW-0812">Transmembrane</keyword>
<evidence type="ECO:0000259" key="4">
    <source>
        <dbReference type="SMART" id="SM00244"/>
    </source>
</evidence>
<evidence type="ECO:0000256" key="1">
    <source>
        <dbReference type="ARBA" id="ARBA00004167"/>
    </source>
</evidence>
<dbReference type="InterPro" id="IPR001107">
    <property type="entry name" value="Band_7"/>
</dbReference>
<evidence type="ECO:0000313" key="6">
    <source>
        <dbReference type="Proteomes" id="UP001424741"/>
    </source>
</evidence>
<feature type="transmembrane region" description="Helical" evidence="3">
    <location>
        <begin position="12"/>
        <end position="31"/>
    </location>
</feature>
<dbReference type="SUPFAM" id="SSF117892">
    <property type="entry name" value="Band 7/SPFH domain"/>
    <property type="match status" value="1"/>
</dbReference>
<dbReference type="Pfam" id="PF01145">
    <property type="entry name" value="Band_7"/>
    <property type="match status" value="1"/>
</dbReference>
<dbReference type="SMART" id="SM00244">
    <property type="entry name" value="PHB"/>
    <property type="match status" value="1"/>
</dbReference>
<dbReference type="Proteomes" id="UP001424741">
    <property type="component" value="Unassembled WGS sequence"/>
</dbReference>
<dbReference type="RefSeq" id="WP_346189582.1">
    <property type="nucleotide sequence ID" value="NZ_BAABRL010000011.1"/>
</dbReference>
<evidence type="ECO:0000313" key="5">
    <source>
        <dbReference type="EMBL" id="GAA5497006.1"/>
    </source>
</evidence>
<feature type="domain" description="Band 7" evidence="4">
    <location>
        <begin position="32"/>
        <end position="197"/>
    </location>
</feature>
<reference evidence="5 6" key="1">
    <citation type="submission" date="2024-02" db="EMBL/GenBank/DDBJ databases">
        <title>Rubritalea halochordaticola NBRC 107102.</title>
        <authorList>
            <person name="Ichikawa N."/>
            <person name="Katano-Makiyama Y."/>
            <person name="Hidaka K."/>
        </authorList>
    </citation>
    <scope>NUCLEOTIDE SEQUENCE [LARGE SCALE GENOMIC DNA]</scope>
    <source>
        <strain evidence="5 6">NBRC 107102</strain>
    </source>
</reference>
<proteinExistence type="predicted"/>
<keyword evidence="3" id="KW-1133">Transmembrane helix</keyword>
<evidence type="ECO:0000256" key="2">
    <source>
        <dbReference type="SAM" id="Coils"/>
    </source>
</evidence>
<evidence type="ECO:0000256" key="3">
    <source>
        <dbReference type="SAM" id="Phobius"/>
    </source>
</evidence>
<name>A0ABP9V2W9_9BACT</name>
<dbReference type="PANTHER" id="PTHR42911">
    <property type="entry name" value="MODULATOR OF FTSH PROTEASE HFLC"/>
    <property type="match status" value="1"/>
</dbReference>
<comment type="caution">
    <text evidence="5">The sequence shown here is derived from an EMBL/GenBank/DDBJ whole genome shotgun (WGS) entry which is preliminary data.</text>
</comment>
<protein>
    <recommendedName>
        <fullName evidence="4">Band 7 domain-containing protein</fullName>
    </recommendedName>
</protein>
<feature type="coiled-coil region" evidence="2">
    <location>
        <begin position="196"/>
        <end position="270"/>
    </location>
</feature>
<keyword evidence="2" id="KW-0175">Coiled coil</keyword>
<comment type="subcellular location">
    <subcellularLocation>
        <location evidence="1">Membrane</location>
        <topology evidence="1">Single-pass membrane protein</topology>
    </subcellularLocation>
</comment>
<accession>A0ABP9V2W9</accession>
<dbReference type="EMBL" id="BAABRL010000011">
    <property type="protein sequence ID" value="GAA5497006.1"/>
    <property type="molecule type" value="Genomic_DNA"/>
</dbReference>